<dbReference type="OrthoDB" id="2687259at2759"/>
<dbReference type="Pfam" id="PF18759">
    <property type="entry name" value="Plavaka"/>
    <property type="match status" value="1"/>
</dbReference>
<feature type="region of interest" description="Disordered" evidence="1">
    <location>
        <begin position="827"/>
        <end position="869"/>
    </location>
</feature>
<accession>A0A4V4HHZ5</accession>
<dbReference type="AlphaFoldDB" id="A0A4V4HHZ5"/>
<dbReference type="Proteomes" id="UP000297245">
    <property type="component" value="Unassembled WGS sequence"/>
</dbReference>
<dbReference type="InterPro" id="IPR041078">
    <property type="entry name" value="Plavaka"/>
</dbReference>
<sequence length="932" mass="107992">MEEVRPSCAYTGRGPVFLTLKVVVLVVRPKGLSEQLGSDGSESIREDTARIVPYWVLSALGHKLFWKRSEDTPPQRLYSEAYTSDRMLEMEREIRSGPVLPGLEVETVVLPIKLYSDSTVLSMIGNISLWPIYMFFGSLSKYVGLKPSAFQECHIAYIPSLPHSIKRAYKDIYGVLPTSDVLSHLKRELMQAVWYHILNDPDLIESFVNGLIFDCLDGITRRFMVRWFTYGADYPEKCLLICMAFLGECLCYNCLAKKSTVIQLGLKRDMQRRINNIRSDSQDLRDRVEDARKFIFEKGRAVKSDYVKHALGEGSWTPVVFSYCQVPPFGRETIRRVNGNVSDFKRKTAREFEDYLQVALVCFEDLLPEPDNKIVMDLLWDLATWHAYAKLRLHSDSTIASFRVATRVFGDSLRKFVRKTCANFETTELDTERIKRVRRQNRRKEKMGMDTPVDPASDDYQKVSFNPNTLKFHAMGHYADAIVYLGTTDGEHAHIRSKHLWQRTSKNRKFVGQLARQERRHHFLQRTWNREVKSGQNRALRRNFVTSADDSEPLPACDPNEPYQMGSTQRFYEDIPALLAETRDDPAMTDFLFNLKNHCLQRILGNDFTGDFTDLDRQHLTFVSNRIYKHKYLRVNYTSYDLRREQDSINPRTQPDIMMLAGDADDSDHPYWHLGPRSRNTSEQKMDVAWVRWYHYDSTYESGWQAKQLHDNALEWGTEEMRGILLERRDGKLYFQVEELHEKHIEPTDAPNNMAGYLYYPFRRIGRKKCLDDDPASPYQQVHNLLDLKQRFTLQEKKRQPSLTSPNYSKPTTGCKCREEYLKYQAEARSPRDEVSTRVKSKREGKESDKVGGGKSLTGVSTSHQCEPGVFQRTQKADEVRIKANKTVTRFTTASTVGTISPWSPPKPTHRLYLVGCDHKASQVEDNPEIHE</sequence>
<protein>
    <submittedName>
        <fullName evidence="2">Uncharacterized protein</fullName>
    </submittedName>
</protein>
<dbReference type="EMBL" id="ML179054">
    <property type="protein sequence ID" value="THV04616.1"/>
    <property type="molecule type" value="Genomic_DNA"/>
</dbReference>
<reference evidence="2 3" key="1">
    <citation type="journal article" date="2019" name="Nat. Ecol. Evol.">
        <title>Megaphylogeny resolves global patterns of mushroom evolution.</title>
        <authorList>
            <person name="Varga T."/>
            <person name="Krizsan K."/>
            <person name="Foldi C."/>
            <person name="Dima B."/>
            <person name="Sanchez-Garcia M."/>
            <person name="Sanchez-Ramirez S."/>
            <person name="Szollosi G.J."/>
            <person name="Szarkandi J.G."/>
            <person name="Papp V."/>
            <person name="Albert L."/>
            <person name="Andreopoulos W."/>
            <person name="Angelini C."/>
            <person name="Antonin V."/>
            <person name="Barry K.W."/>
            <person name="Bougher N.L."/>
            <person name="Buchanan P."/>
            <person name="Buyck B."/>
            <person name="Bense V."/>
            <person name="Catcheside P."/>
            <person name="Chovatia M."/>
            <person name="Cooper J."/>
            <person name="Damon W."/>
            <person name="Desjardin D."/>
            <person name="Finy P."/>
            <person name="Geml J."/>
            <person name="Haridas S."/>
            <person name="Hughes K."/>
            <person name="Justo A."/>
            <person name="Karasinski D."/>
            <person name="Kautmanova I."/>
            <person name="Kiss B."/>
            <person name="Kocsube S."/>
            <person name="Kotiranta H."/>
            <person name="LaButti K.M."/>
            <person name="Lechner B.E."/>
            <person name="Liimatainen K."/>
            <person name="Lipzen A."/>
            <person name="Lukacs Z."/>
            <person name="Mihaltcheva S."/>
            <person name="Morgado L.N."/>
            <person name="Niskanen T."/>
            <person name="Noordeloos M.E."/>
            <person name="Ohm R.A."/>
            <person name="Ortiz-Santana B."/>
            <person name="Ovrebo C."/>
            <person name="Racz N."/>
            <person name="Riley R."/>
            <person name="Savchenko A."/>
            <person name="Shiryaev A."/>
            <person name="Soop K."/>
            <person name="Spirin V."/>
            <person name="Szebenyi C."/>
            <person name="Tomsovsky M."/>
            <person name="Tulloss R.E."/>
            <person name="Uehling J."/>
            <person name="Grigoriev I.V."/>
            <person name="Vagvolgyi C."/>
            <person name="Papp T."/>
            <person name="Martin F.M."/>
            <person name="Miettinen O."/>
            <person name="Hibbett D.S."/>
            <person name="Nagy L.G."/>
        </authorList>
    </citation>
    <scope>NUCLEOTIDE SEQUENCE [LARGE SCALE GENOMIC DNA]</scope>
    <source>
        <strain evidence="2 3">CBS 962.96</strain>
    </source>
</reference>
<evidence type="ECO:0000313" key="2">
    <source>
        <dbReference type="EMBL" id="THV04616.1"/>
    </source>
</evidence>
<organism evidence="2 3">
    <name type="scientific">Dendrothele bispora (strain CBS 962.96)</name>
    <dbReference type="NCBI Taxonomy" id="1314807"/>
    <lineage>
        <taxon>Eukaryota</taxon>
        <taxon>Fungi</taxon>
        <taxon>Dikarya</taxon>
        <taxon>Basidiomycota</taxon>
        <taxon>Agaricomycotina</taxon>
        <taxon>Agaricomycetes</taxon>
        <taxon>Agaricomycetidae</taxon>
        <taxon>Agaricales</taxon>
        <taxon>Agaricales incertae sedis</taxon>
        <taxon>Dendrothele</taxon>
    </lineage>
</organism>
<keyword evidence="3" id="KW-1185">Reference proteome</keyword>
<gene>
    <name evidence="2" type="ORF">K435DRAFT_790833</name>
</gene>
<evidence type="ECO:0000256" key="1">
    <source>
        <dbReference type="SAM" id="MobiDB-lite"/>
    </source>
</evidence>
<feature type="region of interest" description="Disordered" evidence="1">
    <location>
        <begin position="439"/>
        <end position="460"/>
    </location>
</feature>
<name>A0A4V4HHZ5_DENBC</name>
<proteinExistence type="predicted"/>
<evidence type="ECO:0000313" key="3">
    <source>
        <dbReference type="Proteomes" id="UP000297245"/>
    </source>
</evidence>
<feature type="compositionally biased region" description="Basic and acidic residues" evidence="1">
    <location>
        <begin position="829"/>
        <end position="852"/>
    </location>
</feature>